<feature type="compositionally biased region" description="Basic and acidic residues" evidence="1">
    <location>
        <begin position="1"/>
        <end position="27"/>
    </location>
</feature>
<evidence type="ECO:0000256" key="1">
    <source>
        <dbReference type="SAM" id="MobiDB-lite"/>
    </source>
</evidence>
<organism evidence="2 3">
    <name type="scientific">Jatropha curcas</name>
    <name type="common">Barbados nut</name>
    <dbReference type="NCBI Taxonomy" id="180498"/>
    <lineage>
        <taxon>Eukaryota</taxon>
        <taxon>Viridiplantae</taxon>
        <taxon>Streptophyta</taxon>
        <taxon>Embryophyta</taxon>
        <taxon>Tracheophyta</taxon>
        <taxon>Spermatophyta</taxon>
        <taxon>Magnoliopsida</taxon>
        <taxon>eudicotyledons</taxon>
        <taxon>Gunneridae</taxon>
        <taxon>Pentapetalae</taxon>
        <taxon>rosids</taxon>
        <taxon>fabids</taxon>
        <taxon>Malpighiales</taxon>
        <taxon>Euphorbiaceae</taxon>
        <taxon>Crotonoideae</taxon>
        <taxon>Jatropheae</taxon>
        <taxon>Jatropha</taxon>
    </lineage>
</organism>
<name>A0A067LNI2_JATCU</name>
<keyword evidence="3" id="KW-1185">Reference proteome</keyword>
<sequence>MDNKEKKEDRSSESLERKAVKEIKGVVDDDDEPSLTNIKEGDKKAVKDKSEQVLLAGLV</sequence>
<gene>
    <name evidence="2" type="ORF">JCGZ_10260</name>
</gene>
<dbReference type="AlphaFoldDB" id="A0A067LNI2"/>
<dbReference type="Proteomes" id="UP000027138">
    <property type="component" value="Unassembled WGS sequence"/>
</dbReference>
<feature type="region of interest" description="Disordered" evidence="1">
    <location>
        <begin position="1"/>
        <end position="38"/>
    </location>
</feature>
<reference evidence="2 3" key="1">
    <citation type="journal article" date="2014" name="PLoS ONE">
        <title>Global Analysis of Gene Expression Profiles in Physic Nut (Jatropha curcas L.) Seedlings Exposed to Salt Stress.</title>
        <authorList>
            <person name="Zhang L."/>
            <person name="Zhang C."/>
            <person name="Wu P."/>
            <person name="Chen Y."/>
            <person name="Li M."/>
            <person name="Jiang H."/>
            <person name="Wu G."/>
        </authorList>
    </citation>
    <scope>NUCLEOTIDE SEQUENCE [LARGE SCALE GENOMIC DNA]</scope>
    <source>
        <strain evidence="3">cv. GZQX0401</strain>
        <tissue evidence="2">Young leaves</tissue>
    </source>
</reference>
<accession>A0A067LNI2</accession>
<dbReference type="EMBL" id="KK914219">
    <property type="protein sequence ID" value="KDP46420.1"/>
    <property type="molecule type" value="Genomic_DNA"/>
</dbReference>
<evidence type="ECO:0000313" key="2">
    <source>
        <dbReference type="EMBL" id="KDP46420.1"/>
    </source>
</evidence>
<protein>
    <submittedName>
        <fullName evidence="2">Uncharacterized protein</fullName>
    </submittedName>
</protein>
<evidence type="ECO:0000313" key="3">
    <source>
        <dbReference type="Proteomes" id="UP000027138"/>
    </source>
</evidence>
<proteinExistence type="predicted"/>